<dbReference type="Pfam" id="PF17001">
    <property type="entry name" value="T3SS_basalb_I"/>
    <property type="match status" value="1"/>
</dbReference>
<dbReference type="InterPro" id="IPR012670">
    <property type="entry name" value="T3SS_YscI/HrpB"/>
</dbReference>
<evidence type="ECO:0000313" key="2">
    <source>
        <dbReference type="Proteomes" id="UP001168613"/>
    </source>
</evidence>
<protein>
    <submittedName>
        <fullName evidence="1">Type III secretion system inner rod subunit SctI</fullName>
    </submittedName>
</protein>
<comment type="caution">
    <text evidence="1">The sequence shown here is derived from an EMBL/GenBank/DDBJ whole genome shotgun (WGS) entry which is preliminary data.</text>
</comment>
<sequence>MTLPIPLNVAVAPAIEPQTVPGLPATPSTAQIERFNAVMQADSASFTPGLAAVPTNPETPKSILNLGEQILGKLQHTSGDLQTQWQHITNNLNTAHTAAKPNVSHLLHTQAQLLQVSVHYELISKAVSKATQNVDSMVKMQ</sequence>
<evidence type="ECO:0000313" key="1">
    <source>
        <dbReference type="EMBL" id="MDN4120063.1"/>
    </source>
</evidence>
<gene>
    <name evidence="1" type="primary">sctI</name>
    <name evidence="1" type="ORF">LMS43_02050</name>
</gene>
<dbReference type="RefSeq" id="WP_266122601.1">
    <property type="nucleotide sequence ID" value="NZ_JAJHNU010000001.1"/>
</dbReference>
<dbReference type="NCBIfam" id="TIGR02497">
    <property type="entry name" value="yscI_hrpB_dom"/>
    <property type="match status" value="1"/>
</dbReference>
<dbReference type="EMBL" id="JAJHNU010000001">
    <property type="protein sequence ID" value="MDN4120063.1"/>
    <property type="molecule type" value="Genomic_DNA"/>
</dbReference>
<reference evidence="1" key="1">
    <citation type="submission" date="2021-11" db="EMBL/GenBank/DDBJ databases">
        <title>Draft genome sequence of Alcaligenes endophyticus type strain CCUG 75668T.</title>
        <authorList>
            <person name="Salva-Serra F."/>
            <person name="Duran R.E."/>
            <person name="Seeger M."/>
            <person name="Moore E.R.B."/>
            <person name="Jaen-Luchoro D."/>
        </authorList>
    </citation>
    <scope>NUCLEOTIDE SEQUENCE</scope>
    <source>
        <strain evidence="1">CCUG 75668</strain>
    </source>
</reference>
<organism evidence="1 2">
    <name type="scientific">Alcaligenes endophyticus</name>
    <dbReference type="NCBI Taxonomy" id="1929088"/>
    <lineage>
        <taxon>Bacteria</taxon>
        <taxon>Pseudomonadati</taxon>
        <taxon>Pseudomonadota</taxon>
        <taxon>Betaproteobacteria</taxon>
        <taxon>Burkholderiales</taxon>
        <taxon>Alcaligenaceae</taxon>
        <taxon>Alcaligenes</taxon>
    </lineage>
</organism>
<proteinExistence type="predicted"/>
<accession>A0ABT8EFM8</accession>
<dbReference type="Proteomes" id="UP001168613">
    <property type="component" value="Unassembled WGS sequence"/>
</dbReference>
<keyword evidence="2" id="KW-1185">Reference proteome</keyword>
<name>A0ABT8EFM8_9BURK</name>